<dbReference type="InterPro" id="IPR050469">
    <property type="entry name" value="Diguanylate_Cyclase"/>
</dbReference>
<feature type="domain" description="GGDEF" evidence="1">
    <location>
        <begin position="464"/>
        <end position="593"/>
    </location>
</feature>
<dbReference type="Gene3D" id="3.30.70.270">
    <property type="match status" value="1"/>
</dbReference>
<dbReference type="CDD" id="cd01949">
    <property type="entry name" value="GGDEF"/>
    <property type="match status" value="1"/>
</dbReference>
<evidence type="ECO:0000259" key="1">
    <source>
        <dbReference type="PROSITE" id="PS50887"/>
    </source>
</evidence>
<name>A0ABV6AWS7_9DEIO</name>
<dbReference type="SUPFAM" id="SSF55073">
    <property type="entry name" value="Nucleotide cyclase"/>
    <property type="match status" value="1"/>
</dbReference>
<sequence>MNDPQVTFLEDALERSSGPTRLAALNDLAHALAVVEAQRTLLLTDEASALVEACGDAAELLRATLSRGVALFTLGRLQEAEEALRRAAQWAGDQGQDASTARSLRYLGDTLMRMGQVDEAVGLLSQALALFSALQDPLGEADCFNALGALADMEGQYPEAAAYHRQALQRRRVAGRSDQVARSLGNLGHVWSAMGEPTRALQHHQQALSLFEGLDEPHNVARALINVALAYERLEQVGLALTLYEQAIPVLLEHGDEVNAALAQANLSALHVKMGQADLALPLAHTALEVFERQGVLPLTSVALLNVGTAQAALGDLGMARTVLQEALERSTLYQLPEVIIQAHEVLSGVLSDLGDPQGALEHLRHCLDLERSFTRQQAVQRTQAVLTELEAQTAWREAEVAQQRANELQRLNTVLEAAHEQQVELMARLDEQAHQDTLTGLYNRRYFDQQFPQALEQAQEQLKPLTVALLDIDHFKRINDTFSHLTGDLVLRRVASLLQEHCAPTDILTRYGGEEFVVLMPETDLETATRRCTALLQAVATHHWPELSPGERVTLSAGLADLGAVHLPGGLIGQADQQLYRAKQQGRNQVQP</sequence>
<dbReference type="SMART" id="SM00267">
    <property type="entry name" value="GGDEF"/>
    <property type="match status" value="1"/>
</dbReference>
<accession>A0ABV6AWS7</accession>
<dbReference type="Pfam" id="PF13424">
    <property type="entry name" value="TPR_12"/>
    <property type="match status" value="3"/>
</dbReference>
<dbReference type="SUPFAM" id="SSF48452">
    <property type="entry name" value="TPR-like"/>
    <property type="match status" value="2"/>
</dbReference>
<evidence type="ECO:0000313" key="3">
    <source>
        <dbReference type="Proteomes" id="UP001589733"/>
    </source>
</evidence>
<dbReference type="Pfam" id="PF13432">
    <property type="entry name" value="TPR_16"/>
    <property type="match status" value="1"/>
</dbReference>
<dbReference type="PROSITE" id="PS50887">
    <property type="entry name" value="GGDEF"/>
    <property type="match status" value="1"/>
</dbReference>
<keyword evidence="2" id="KW-0548">Nucleotidyltransferase</keyword>
<dbReference type="PANTHER" id="PTHR45138">
    <property type="entry name" value="REGULATORY COMPONENTS OF SENSORY TRANSDUCTION SYSTEM"/>
    <property type="match status" value="1"/>
</dbReference>
<dbReference type="InterPro" id="IPR043128">
    <property type="entry name" value="Rev_trsase/Diguanyl_cyclase"/>
</dbReference>
<dbReference type="EC" id="2.7.7.65" evidence="2"/>
<dbReference type="Gene3D" id="1.25.40.10">
    <property type="entry name" value="Tetratricopeptide repeat domain"/>
    <property type="match status" value="3"/>
</dbReference>
<dbReference type="EMBL" id="JBHLYR010000026">
    <property type="protein sequence ID" value="MFB9991962.1"/>
    <property type="molecule type" value="Genomic_DNA"/>
</dbReference>
<dbReference type="RefSeq" id="WP_380007990.1">
    <property type="nucleotide sequence ID" value="NZ_JBHLYR010000026.1"/>
</dbReference>
<dbReference type="Pfam" id="PF00990">
    <property type="entry name" value="GGDEF"/>
    <property type="match status" value="1"/>
</dbReference>
<dbReference type="InterPro" id="IPR011990">
    <property type="entry name" value="TPR-like_helical_dom_sf"/>
</dbReference>
<keyword evidence="3" id="KW-1185">Reference proteome</keyword>
<dbReference type="InterPro" id="IPR019734">
    <property type="entry name" value="TPR_rpt"/>
</dbReference>
<reference evidence="2 3" key="1">
    <citation type="submission" date="2024-09" db="EMBL/GenBank/DDBJ databases">
        <authorList>
            <person name="Sun Q."/>
            <person name="Mori K."/>
        </authorList>
    </citation>
    <scope>NUCLEOTIDE SEQUENCE [LARGE SCALE GENOMIC DNA]</scope>
    <source>
        <strain evidence="2 3">JCM 13503</strain>
    </source>
</reference>
<gene>
    <name evidence="2" type="ORF">ACFFLM_08320</name>
</gene>
<dbReference type="InterPro" id="IPR029787">
    <property type="entry name" value="Nucleotide_cyclase"/>
</dbReference>
<protein>
    <submittedName>
        <fullName evidence="2">Diguanylate cyclase</fullName>
        <ecNumber evidence="2">2.7.7.65</ecNumber>
    </submittedName>
</protein>
<dbReference type="Proteomes" id="UP001589733">
    <property type="component" value="Unassembled WGS sequence"/>
</dbReference>
<dbReference type="InterPro" id="IPR000160">
    <property type="entry name" value="GGDEF_dom"/>
</dbReference>
<dbReference type="NCBIfam" id="TIGR00254">
    <property type="entry name" value="GGDEF"/>
    <property type="match status" value="1"/>
</dbReference>
<dbReference type="GO" id="GO:0052621">
    <property type="term" value="F:diguanylate cyclase activity"/>
    <property type="evidence" value="ECO:0007669"/>
    <property type="project" value="UniProtKB-EC"/>
</dbReference>
<comment type="caution">
    <text evidence="2">The sequence shown here is derived from an EMBL/GenBank/DDBJ whole genome shotgun (WGS) entry which is preliminary data.</text>
</comment>
<dbReference type="PANTHER" id="PTHR45138:SF9">
    <property type="entry name" value="DIGUANYLATE CYCLASE DGCM-RELATED"/>
    <property type="match status" value="1"/>
</dbReference>
<keyword evidence="2" id="KW-0808">Transferase</keyword>
<proteinExistence type="predicted"/>
<organism evidence="2 3">
    <name type="scientific">Deinococcus oregonensis</name>
    <dbReference type="NCBI Taxonomy" id="1805970"/>
    <lineage>
        <taxon>Bacteria</taxon>
        <taxon>Thermotogati</taxon>
        <taxon>Deinococcota</taxon>
        <taxon>Deinococci</taxon>
        <taxon>Deinococcales</taxon>
        <taxon>Deinococcaceae</taxon>
        <taxon>Deinococcus</taxon>
    </lineage>
</organism>
<evidence type="ECO:0000313" key="2">
    <source>
        <dbReference type="EMBL" id="MFB9991962.1"/>
    </source>
</evidence>
<dbReference type="SMART" id="SM00028">
    <property type="entry name" value="TPR"/>
    <property type="match status" value="8"/>
</dbReference>